<evidence type="ECO:0000259" key="2">
    <source>
        <dbReference type="Pfam" id="PF13360"/>
    </source>
</evidence>
<dbReference type="RefSeq" id="WP_202991610.1">
    <property type="nucleotide sequence ID" value="NZ_JAENHO010000003.1"/>
</dbReference>
<dbReference type="InterPro" id="IPR015943">
    <property type="entry name" value="WD40/YVTN_repeat-like_dom_sf"/>
</dbReference>
<dbReference type="Gene3D" id="2.130.10.10">
    <property type="entry name" value="YVTN repeat-like/Quinoprotein amine dehydrogenase"/>
    <property type="match status" value="1"/>
</dbReference>
<name>A0ABS1VLN8_9ACTN</name>
<evidence type="ECO:0000313" key="3">
    <source>
        <dbReference type="EMBL" id="MBL7255135.1"/>
    </source>
</evidence>
<dbReference type="SUPFAM" id="SSF50998">
    <property type="entry name" value="Quinoprotein alcohol dehydrogenase-like"/>
    <property type="match status" value="1"/>
</dbReference>
<organism evidence="3 4">
    <name type="scientific">Paractinoplanes lichenicola</name>
    <dbReference type="NCBI Taxonomy" id="2802976"/>
    <lineage>
        <taxon>Bacteria</taxon>
        <taxon>Bacillati</taxon>
        <taxon>Actinomycetota</taxon>
        <taxon>Actinomycetes</taxon>
        <taxon>Micromonosporales</taxon>
        <taxon>Micromonosporaceae</taxon>
        <taxon>Paractinoplanes</taxon>
    </lineage>
</organism>
<reference evidence="3 4" key="1">
    <citation type="submission" date="2021-01" db="EMBL/GenBank/DDBJ databases">
        <title>Actinoplanes sp. nov. LDG1-01 isolated from lichen.</title>
        <authorList>
            <person name="Saeng-In P."/>
            <person name="Phongsopitanun W."/>
            <person name="Kanchanasin P."/>
            <person name="Yuki M."/>
            <person name="Kudo T."/>
            <person name="Ohkuma M."/>
            <person name="Tanasupawat S."/>
        </authorList>
    </citation>
    <scope>NUCLEOTIDE SEQUENCE [LARGE SCALE GENOMIC DNA]</scope>
    <source>
        <strain evidence="3 4">LDG1-01</strain>
    </source>
</reference>
<gene>
    <name evidence="3" type="ORF">JKJ07_12500</name>
</gene>
<dbReference type="InterPro" id="IPR011047">
    <property type="entry name" value="Quinoprotein_ADH-like_sf"/>
</dbReference>
<comment type="caution">
    <text evidence="3">The sequence shown here is derived from an EMBL/GenBank/DDBJ whole genome shotgun (WGS) entry which is preliminary data.</text>
</comment>
<proteinExistence type="predicted"/>
<feature type="domain" description="Pyrrolo-quinoline quinone repeat" evidence="2">
    <location>
        <begin position="88"/>
        <end position="264"/>
    </location>
</feature>
<accession>A0ABS1VLN8</accession>
<keyword evidence="4" id="KW-1185">Reference proteome</keyword>
<dbReference type="Pfam" id="PF13360">
    <property type="entry name" value="PQQ_2"/>
    <property type="match status" value="2"/>
</dbReference>
<dbReference type="InterPro" id="IPR002372">
    <property type="entry name" value="PQQ_rpt_dom"/>
</dbReference>
<evidence type="ECO:0000313" key="4">
    <source>
        <dbReference type="Proteomes" id="UP000598996"/>
    </source>
</evidence>
<protein>
    <submittedName>
        <fullName evidence="3">PQQ-binding-like beta-propeller repeat protein</fullName>
    </submittedName>
</protein>
<dbReference type="Proteomes" id="UP000598996">
    <property type="component" value="Unassembled WGS sequence"/>
</dbReference>
<dbReference type="EMBL" id="JAENHO010000003">
    <property type="protein sequence ID" value="MBL7255135.1"/>
    <property type="molecule type" value="Genomic_DNA"/>
</dbReference>
<sequence length="445" mass="47780">MSTIELGEISPAHDGPDPVGSPRFDRRLVRQTGLGLIAALCLAGLAGSHVPEPLGVRPVWSISIAQAQGTTLTSDGVFVHRSVNGLAAVTAYDLPTGAVRWQRPFDTTIGYLQAAESAGMLLVPTEGHVVELPAVNEQSAFHAEFHRQTIAISTATGAELWRTAGEPYTVSGETALLTEYTDRADLARMRLIRLSDHSTIWRRDTPGVGNYTVIPGDRPDKIITATGAGVINIYSYATGELISTAKVPWVKGNPDEGYFNDLSGTRDVLVVNRSRRELFDMSVYRADTMTELWRAPDTNGYAFPCGSALCLNDGAGLVAYDPLTGERRWRLDGAVNAFQVTPDRLVLGEGLDDGRNVLVDAETGAALGEPAFGTLAWSAPDEASVLVLRSTVSPPDRTAVIRWDLRTGRQRMLGTIGAMAGRPCSSVPGYLVCTVGDDYQVVAVR</sequence>
<feature type="region of interest" description="Disordered" evidence="1">
    <location>
        <begin position="1"/>
        <end position="23"/>
    </location>
</feature>
<feature type="domain" description="Pyrrolo-quinoline quinone repeat" evidence="2">
    <location>
        <begin position="285"/>
        <end position="395"/>
    </location>
</feature>
<evidence type="ECO:0000256" key="1">
    <source>
        <dbReference type="SAM" id="MobiDB-lite"/>
    </source>
</evidence>